<gene>
    <name evidence="2" type="ORF">NEZAVI_LOCUS695</name>
</gene>
<name>A0A9P0E8B6_NEZVI</name>
<reference evidence="2" key="1">
    <citation type="submission" date="2022-01" db="EMBL/GenBank/DDBJ databases">
        <authorList>
            <person name="King R."/>
        </authorList>
    </citation>
    <scope>NUCLEOTIDE SEQUENCE</scope>
</reference>
<proteinExistence type="predicted"/>
<protein>
    <recommendedName>
        <fullName evidence="1">HAT C-terminal dimerisation domain-containing protein</fullName>
    </recommendedName>
</protein>
<sequence length="296" mass="34540">MTLCIRYVDIDVFKIKEMFVGFVEANEVTGEKLTALIVDKLQELSPHVELQECYVMANSLVKLLQKYRSDNEFYDRIFDAATKVATQHDITTEAPRNVRTQIYRPNAQSSCPRDYYRINVFIPFLDTLINQMNTRFSSTNIDLAKLFSLIPAFVKPAKYDEEIVNVAERYCQEPSAFQLYNEIAMWREHWTQQKEKPPSKAIDALCDSSARFYPNIRKLLHLLCILPVTSCTGERSFSSLKLIKTYLRSTMRENRLNGLALMNIHKNVIDIDPSEVIDMFAQKHPRRLEFLYIDKE</sequence>
<dbReference type="AlphaFoldDB" id="A0A9P0E8B6"/>
<dbReference type="InterPro" id="IPR012337">
    <property type="entry name" value="RNaseH-like_sf"/>
</dbReference>
<dbReference type="PANTHER" id="PTHR46289:SF14">
    <property type="entry name" value="DUF4371 DOMAIN-CONTAINING PROTEIN"/>
    <property type="match status" value="1"/>
</dbReference>
<keyword evidence="3" id="KW-1185">Reference proteome</keyword>
<dbReference type="SUPFAM" id="SSF53098">
    <property type="entry name" value="Ribonuclease H-like"/>
    <property type="match status" value="1"/>
</dbReference>
<dbReference type="Proteomes" id="UP001152798">
    <property type="component" value="Chromosome 1"/>
</dbReference>
<dbReference type="InterPro" id="IPR052958">
    <property type="entry name" value="IFN-induced_PKR_regulator"/>
</dbReference>
<evidence type="ECO:0000313" key="2">
    <source>
        <dbReference type="EMBL" id="CAH1389256.1"/>
    </source>
</evidence>
<dbReference type="Pfam" id="PF05699">
    <property type="entry name" value="Dimer_Tnp_hAT"/>
    <property type="match status" value="1"/>
</dbReference>
<feature type="domain" description="HAT C-terminal dimerisation" evidence="1">
    <location>
        <begin position="212"/>
        <end position="267"/>
    </location>
</feature>
<dbReference type="GO" id="GO:0046983">
    <property type="term" value="F:protein dimerization activity"/>
    <property type="evidence" value="ECO:0007669"/>
    <property type="project" value="InterPro"/>
</dbReference>
<dbReference type="PANTHER" id="PTHR46289">
    <property type="entry name" value="52 KDA REPRESSOR OF THE INHIBITOR OF THE PROTEIN KINASE-LIKE PROTEIN-RELATED"/>
    <property type="match status" value="1"/>
</dbReference>
<evidence type="ECO:0000313" key="3">
    <source>
        <dbReference type="Proteomes" id="UP001152798"/>
    </source>
</evidence>
<accession>A0A9P0E8B6</accession>
<dbReference type="OrthoDB" id="6624244at2759"/>
<organism evidence="2 3">
    <name type="scientific">Nezara viridula</name>
    <name type="common">Southern green stink bug</name>
    <name type="synonym">Cimex viridulus</name>
    <dbReference type="NCBI Taxonomy" id="85310"/>
    <lineage>
        <taxon>Eukaryota</taxon>
        <taxon>Metazoa</taxon>
        <taxon>Ecdysozoa</taxon>
        <taxon>Arthropoda</taxon>
        <taxon>Hexapoda</taxon>
        <taxon>Insecta</taxon>
        <taxon>Pterygota</taxon>
        <taxon>Neoptera</taxon>
        <taxon>Paraneoptera</taxon>
        <taxon>Hemiptera</taxon>
        <taxon>Heteroptera</taxon>
        <taxon>Panheteroptera</taxon>
        <taxon>Pentatomomorpha</taxon>
        <taxon>Pentatomoidea</taxon>
        <taxon>Pentatomidae</taxon>
        <taxon>Pentatominae</taxon>
        <taxon>Nezara</taxon>
    </lineage>
</organism>
<dbReference type="InterPro" id="IPR008906">
    <property type="entry name" value="HATC_C_dom"/>
</dbReference>
<dbReference type="EMBL" id="OV725077">
    <property type="protein sequence ID" value="CAH1389256.1"/>
    <property type="molecule type" value="Genomic_DNA"/>
</dbReference>
<evidence type="ECO:0000259" key="1">
    <source>
        <dbReference type="Pfam" id="PF05699"/>
    </source>
</evidence>